<dbReference type="PANTHER" id="PTHR34315:SF1">
    <property type="entry name" value="INTRADIOL RING-CLEAVAGE DIOXYGENASES DOMAIN-CONTAINING PROTEIN-RELATED"/>
    <property type="match status" value="1"/>
</dbReference>
<keyword evidence="3" id="KW-1185">Reference proteome</keyword>
<organism evidence="2 3">
    <name type="scientific">Tricholomella constricta</name>
    <dbReference type="NCBI Taxonomy" id="117010"/>
    <lineage>
        <taxon>Eukaryota</taxon>
        <taxon>Fungi</taxon>
        <taxon>Dikarya</taxon>
        <taxon>Basidiomycota</taxon>
        <taxon>Agaricomycotina</taxon>
        <taxon>Agaricomycetes</taxon>
        <taxon>Agaricomycetidae</taxon>
        <taxon>Agaricales</taxon>
        <taxon>Tricholomatineae</taxon>
        <taxon>Lyophyllaceae</taxon>
        <taxon>Tricholomella</taxon>
    </lineage>
</organism>
<evidence type="ECO:0000313" key="3">
    <source>
        <dbReference type="Proteomes" id="UP000565441"/>
    </source>
</evidence>
<sequence>MHIFSLIPLLALCSVVSVGRHRCKELSTGGLQHSIFARREKRGHVKRTFFPVLQNLQRPLELTIFPGKAQSIPLLGVPSNILQLLRQNVTEGQIGVSLTLDIGVLDVTTCKPLPNVMVEVWSTNALGKYGSTFLRGATT</sequence>
<evidence type="ECO:0000313" key="2">
    <source>
        <dbReference type="EMBL" id="KAF5380927.1"/>
    </source>
</evidence>
<dbReference type="EMBL" id="JAACJP010000012">
    <property type="protein sequence ID" value="KAF5380927.1"/>
    <property type="molecule type" value="Genomic_DNA"/>
</dbReference>
<reference evidence="2 3" key="1">
    <citation type="journal article" date="2020" name="ISME J.">
        <title>Uncovering the hidden diversity of litter-decomposition mechanisms in mushroom-forming fungi.</title>
        <authorList>
            <person name="Floudas D."/>
            <person name="Bentzer J."/>
            <person name="Ahren D."/>
            <person name="Johansson T."/>
            <person name="Persson P."/>
            <person name="Tunlid A."/>
        </authorList>
    </citation>
    <scope>NUCLEOTIDE SEQUENCE [LARGE SCALE GENOMIC DNA]</scope>
    <source>
        <strain evidence="2 3">CBS 661.87</strain>
    </source>
</reference>
<keyword evidence="1" id="KW-0732">Signal</keyword>
<dbReference type="PANTHER" id="PTHR34315">
    <property type="match status" value="1"/>
</dbReference>
<dbReference type="OrthoDB" id="121380at2759"/>
<protein>
    <submittedName>
        <fullName evidence="2">Uncharacterized protein</fullName>
    </submittedName>
</protein>
<dbReference type="AlphaFoldDB" id="A0A8H5HCR8"/>
<dbReference type="GO" id="GO:0005506">
    <property type="term" value="F:iron ion binding"/>
    <property type="evidence" value="ECO:0007669"/>
    <property type="project" value="InterPro"/>
</dbReference>
<dbReference type="Proteomes" id="UP000565441">
    <property type="component" value="Unassembled WGS sequence"/>
</dbReference>
<proteinExistence type="predicted"/>
<dbReference type="GO" id="GO:0016702">
    <property type="term" value="F:oxidoreductase activity, acting on single donors with incorporation of molecular oxygen, incorporation of two atoms of oxygen"/>
    <property type="evidence" value="ECO:0007669"/>
    <property type="project" value="InterPro"/>
</dbReference>
<feature type="signal peptide" evidence="1">
    <location>
        <begin position="1"/>
        <end position="19"/>
    </location>
</feature>
<comment type="caution">
    <text evidence="2">The sequence shown here is derived from an EMBL/GenBank/DDBJ whole genome shotgun (WGS) entry which is preliminary data.</text>
</comment>
<dbReference type="InterPro" id="IPR015889">
    <property type="entry name" value="Intradiol_dOase_core"/>
</dbReference>
<accession>A0A8H5HCR8</accession>
<feature type="non-terminal residue" evidence="2">
    <location>
        <position position="139"/>
    </location>
</feature>
<name>A0A8H5HCR8_9AGAR</name>
<dbReference type="SUPFAM" id="SSF49482">
    <property type="entry name" value="Aromatic compound dioxygenase"/>
    <property type="match status" value="1"/>
</dbReference>
<dbReference type="Gene3D" id="2.60.130.10">
    <property type="entry name" value="Aromatic compound dioxygenase"/>
    <property type="match status" value="1"/>
</dbReference>
<evidence type="ECO:0000256" key="1">
    <source>
        <dbReference type="SAM" id="SignalP"/>
    </source>
</evidence>
<gene>
    <name evidence="2" type="ORF">D9615_004180</name>
</gene>
<feature type="chain" id="PRO_5034948688" evidence="1">
    <location>
        <begin position="20"/>
        <end position="139"/>
    </location>
</feature>